<dbReference type="InterPro" id="IPR011701">
    <property type="entry name" value="MFS"/>
</dbReference>
<gene>
    <name evidence="6" type="ORF">ALP05_100267</name>
</gene>
<evidence type="ECO:0000313" key="7">
    <source>
        <dbReference type="Proteomes" id="UP000269872"/>
    </source>
</evidence>
<feature type="transmembrane region" description="Helical" evidence="4">
    <location>
        <begin position="347"/>
        <end position="368"/>
    </location>
</feature>
<evidence type="ECO:0000256" key="1">
    <source>
        <dbReference type="ARBA" id="ARBA00022692"/>
    </source>
</evidence>
<dbReference type="InterPro" id="IPR047200">
    <property type="entry name" value="MFS_YcaD-like"/>
</dbReference>
<sequence>MRWGTYFAVLAAVLGVGLAMGVSMPLVSLRLAGWGYGSFAIGIMAAMPAVGVLLGAALASRLAARFGTARLMRLCLWGGAVSVGALALLPYYGIWLILRLALGVILTIVFVLGESWINQLVIERLRGRLVALYGSTYALSQLAGPLLLGVIGTQADYGFWIGVLLLVGSPFLLLGRTGAPSTESCNVTFADLFGFCRGMPAIAWAVALFAAFEALILTLLPLYCIRHGFTPEIALIMVSVVVVGDALLQLPIGMLADRISRRTMFSGCAALLLASSLLVPLLIDSVLIWPLWTVFGASAGGLFTLSLILIGERYRDDSLVRANAHVAQLWGIGCLLGPLIAGAGSQWVSGEALPLMMAAGALGLLILIRRRGAFGDAGCARLKHSFKADGATHPCVETPPPVARFGVQRMDLAIVFGHPHDFAVLKLRLVGE</sequence>
<dbReference type="EMBL" id="RBUY01000025">
    <property type="protein sequence ID" value="RMV78802.1"/>
    <property type="molecule type" value="Genomic_DNA"/>
</dbReference>
<dbReference type="GO" id="GO:0022857">
    <property type="term" value="F:transmembrane transporter activity"/>
    <property type="evidence" value="ECO:0007669"/>
    <property type="project" value="InterPro"/>
</dbReference>
<dbReference type="PANTHER" id="PTHR23521">
    <property type="entry name" value="TRANSPORTER MFS SUPERFAMILY"/>
    <property type="match status" value="1"/>
</dbReference>
<evidence type="ECO:0000256" key="4">
    <source>
        <dbReference type="SAM" id="Phobius"/>
    </source>
</evidence>
<dbReference type="PROSITE" id="PS50850">
    <property type="entry name" value="MFS"/>
    <property type="match status" value="1"/>
</dbReference>
<feature type="transmembrane region" description="Helical" evidence="4">
    <location>
        <begin position="37"/>
        <end position="59"/>
    </location>
</feature>
<feature type="transmembrane region" description="Helical" evidence="4">
    <location>
        <begin position="129"/>
        <end position="151"/>
    </location>
</feature>
<feature type="transmembrane region" description="Helical" evidence="4">
    <location>
        <begin position="157"/>
        <end position="174"/>
    </location>
</feature>
<feature type="transmembrane region" description="Helical" evidence="4">
    <location>
        <begin position="289"/>
        <end position="310"/>
    </location>
</feature>
<evidence type="ECO:0000256" key="3">
    <source>
        <dbReference type="ARBA" id="ARBA00023136"/>
    </source>
</evidence>
<proteinExistence type="predicted"/>
<keyword evidence="3 4" id="KW-0472">Membrane</keyword>
<feature type="transmembrane region" description="Helical" evidence="4">
    <location>
        <begin position="233"/>
        <end position="252"/>
    </location>
</feature>
<dbReference type="Proteomes" id="UP000269872">
    <property type="component" value="Unassembled WGS sequence"/>
</dbReference>
<comment type="caution">
    <text evidence="6">The sequence shown here is derived from an EMBL/GenBank/DDBJ whole genome shotgun (WGS) entry which is preliminary data.</text>
</comment>
<dbReference type="InterPro" id="IPR036259">
    <property type="entry name" value="MFS_trans_sf"/>
</dbReference>
<evidence type="ECO:0000313" key="6">
    <source>
        <dbReference type="EMBL" id="RMV78802.1"/>
    </source>
</evidence>
<dbReference type="SUPFAM" id="SSF103473">
    <property type="entry name" value="MFS general substrate transporter"/>
    <property type="match status" value="1"/>
</dbReference>
<dbReference type="InterPro" id="IPR020846">
    <property type="entry name" value="MFS_dom"/>
</dbReference>
<dbReference type="Gene3D" id="1.20.1250.20">
    <property type="entry name" value="MFS general substrate transporter like domains"/>
    <property type="match status" value="2"/>
</dbReference>
<accession>A0A3M6FDZ9</accession>
<feature type="domain" description="Major facilitator superfamily (MFS) profile" evidence="5">
    <location>
        <begin position="5"/>
        <end position="375"/>
    </location>
</feature>
<dbReference type="AlphaFoldDB" id="A0A3M6FDZ9"/>
<feature type="transmembrane region" description="Helical" evidence="4">
    <location>
        <begin position="264"/>
        <end position="283"/>
    </location>
</feature>
<name>A0A3M6FDZ9_9PSED</name>
<dbReference type="PANTHER" id="PTHR23521:SF3">
    <property type="entry name" value="MFS TRANSPORTER"/>
    <property type="match status" value="1"/>
</dbReference>
<protein>
    <submittedName>
        <fullName evidence="6">Major facilitator superfamily transporter</fullName>
    </submittedName>
</protein>
<dbReference type="GO" id="GO:0005886">
    <property type="term" value="C:plasma membrane"/>
    <property type="evidence" value="ECO:0007669"/>
    <property type="project" value="TreeGrafter"/>
</dbReference>
<reference evidence="6 7" key="1">
    <citation type="submission" date="2018-08" db="EMBL/GenBank/DDBJ databases">
        <title>Recombination of ecologically and evolutionarily significant loci maintains genetic cohesion in the Pseudomonas syringae species complex.</title>
        <authorList>
            <person name="Dillon M."/>
            <person name="Thakur S."/>
            <person name="Almeida R.N.D."/>
            <person name="Weir B.S."/>
            <person name="Guttman D.S."/>
        </authorList>
    </citation>
    <scope>NUCLEOTIDE SEQUENCE [LARGE SCALE GENOMIC DNA]</scope>
    <source>
        <strain evidence="6 7">ICMP 7496</strain>
    </source>
</reference>
<dbReference type="Pfam" id="PF07690">
    <property type="entry name" value="MFS_1"/>
    <property type="match status" value="1"/>
</dbReference>
<feature type="transmembrane region" description="Helical" evidence="4">
    <location>
        <begin position="97"/>
        <end position="117"/>
    </location>
</feature>
<feature type="transmembrane region" description="Helical" evidence="4">
    <location>
        <begin position="201"/>
        <end position="221"/>
    </location>
</feature>
<keyword evidence="2 4" id="KW-1133">Transmembrane helix</keyword>
<evidence type="ECO:0000259" key="5">
    <source>
        <dbReference type="PROSITE" id="PS50850"/>
    </source>
</evidence>
<feature type="transmembrane region" description="Helical" evidence="4">
    <location>
        <begin position="322"/>
        <end position="341"/>
    </location>
</feature>
<dbReference type="CDD" id="cd17477">
    <property type="entry name" value="MFS_YcaD_like"/>
    <property type="match status" value="1"/>
</dbReference>
<evidence type="ECO:0000256" key="2">
    <source>
        <dbReference type="ARBA" id="ARBA00022989"/>
    </source>
</evidence>
<keyword evidence="1 4" id="KW-0812">Transmembrane</keyword>
<feature type="transmembrane region" description="Helical" evidence="4">
    <location>
        <begin position="71"/>
        <end position="91"/>
    </location>
</feature>
<organism evidence="6 7">
    <name type="scientific">Pseudomonas caricapapayae</name>
    <dbReference type="NCBI Taxonomy" id="46678"/>
    <lineage>
        <taxon>Bacteria</taxon>
        <taxon>Pseudomonadati</taxon>
        <taxon>Pseudomonadota</taxon>
        <taxon>Gammaproteobacteria</taxon>
        <taxon>Pseudomonadales</taxon>
        <taxon>Pseudomonadaceae</taxon>
        <taxon>Pseudomonas</taxon>
    </lineage>
</organism>